<dbReference type="EMBL" id="JAVEPI010000004">
    <property type="protein sequence ID" value="KAK1442387.1"/>
    <property type="molecule type" value="Genomic_DNA"/>
</dbReference>
<dbReference type="PROSITE" id="PS51686">
    <property type="entry name" value="SAM_MT_RSMB_NOP"/>
    <property type="match status" value="1"/>
</dbReference>
<dbReference type="Proteomes" id="UP001230268">
    <property type="component" value="Unassembled WGS sequence"/>
</dbReference>
<dbReference type="SUPFAM" id="SSF53335">
    <property type="entry name" value="S-adenosyl-L-methionine-dependent methyltransferases"/>
    <property type="match status" value="1"/>
</dbReference>
<comment type="caution">
    <text evidence="7">The sequence shown here is derived from an EMBL/GenBank/DDBJ whole genome shotgun (WGS) entry which is preliminary data.</text>
</comment>
<keyword evidence="8" id="KW-1185">Reference proteome</keyword>
<feature type="binding site" evidence="5">
    <location>
        <position position="242"/>
    </location>
    <ligand>
        <name>S-adenosyl-L-methionine</name>
        <dbReference type="ChEBI" id="CHEBI:59789"/>
    </ligand>
</feature>
<dbReference type="GO" id="GO:0003723">
    <property type="term" value="F:RNA binding"/>
    <property type="evidence" value="ECO:0007669"/>
    <property type="project" value="UniProtKB-UniRule"/>
</dbReference>
<gene>
    <name evidence="7" type="ORF">BgAZ_404170</name>
</gene>
<feature type="binding site" evidence="5">
    <location>
        <begin position="160"/>
        <end position="166"/>
    </location>
    <ligand>
        <name>S-adenosyl-L-methionine</name>
        <dbReference type="ChEBI" id="CHEBI:59789"/>
    </ligand>
</feature>
<accession>A0AAD8LIU9</accession>
<dbReference type="InterPro" id="IPR001678">
    <property type="entry name" value="MeTrfase_RsmB-F_NOP2_dom"/>
</dbReference>
<dbReference type="Pfam" id="PF01189">
    <property type="entry name" value="Methyltr_RsmB-F"/>
    <property type="match status" value="1"/>
</dbReference>
<dbReference type="PRINTS" id="PR02008">
    <property type="entry name" value="RCMTFAMILY"/>
</dbReference>
<evidence type="ECO:0000313" key="8">
    <source>
        <dbReference type="Proteomes" id="UP001230268"/>
    </source>
</evidence>
<evidence type="ECO:0000256" key="5">
    <source>
        <dbReference type="PROSITE-ProRule" id="PRU01023"/>
    </source>
</evidence>
<evidence type="ECO:0000256" key="2">
    <source>
        <dbReference type="ARBA" id="ARBA00022679"/>
    </source>
</evidence>
<organism evidence="7 8">
    <name type="scientific">Babesia gibsoni</name>
    <dbReference type="NCBI Taxonomy" id="33632"/>
    <lineage>
        <taxon>Eukaryota</taxon>
        <taxon>Sar</taxon>
        <taxon>Alveolata</taxon>
        <taxon>Apicomplexa</taxon>
        <taxon>Aconoidasida</taxon>
        <taxon>Piroplasmida</taxon>
        <taxon>Babesiidae</taxon>
        <taxon>Babesia</taxon>
    </lineage>
</organism>
<comment type="similarity">
    <text evidence="5">Belongs to the class I-like SAM-binding methyltransferase superfamily. RsmB/NOP family.</text>
</comment>
<keyword evidence="2 5" id="KW-0808">Transferase</keyword>
<feature type="binding site" evidence="5">
    <location>
        <position position="190"/>
    </location>
    <ligand>
        <name>S-adenosyl-L-methionine</name>
        <dbReference type="ChEBI" id="CHEBI:59789"/>
    </ligand>
</feature>
<evidence type="ECO:0000259" key="6">
    <source>
        <dbReference type="PROSITE" id="PS51686"/>
    </source>
</evidence>
<dbReference type="AlphaFoldDB" id="A0AAD8LIU9"/>
<sequence>MCNKVDLSKIQTEGYSIKRQKKSNQTNKIEYADDLVVLPSVVKSWILHIGVNLEAYQQSLYQVSKSLKKRYYRFPGSIKISLNEDSTGKHLSHYEKESEEDVNGSHKVVRWIRDLELYECYNSIPKTAIGLDAASAAVVDSLRLYELYKDDGSKWILDMCCAPGGKLLGIVSCVRNMCRKGLKWRVFGMDTVKRRLDICASFLKREDVPEDIEISLINSRGQDFRVNKGDSMLERFDRILVDAECTYEGSLRSVIRTLKYWGSDSLECRFTPEYAESIIKNQRELLMHAIHLLKPGGLVIYSTCSLHKEQNELLVSEVIKQFDNVKFQQLPMLFCKCCTRNSNRTDKWPATSAETLLREHCPIQYFPNRKNNECTGCNNLESPVSVRFSPLAPETDGIFIAGIRKLDESFTTIA</sequence>
<feature type="active site" description="Nucleophile" evidence="5">
    <location>
        <position position="304"/>
    </location>
</feature>
<keyword evidence="3 5" id="KW-0949">S-adenosyl-L-methionine</keyword>
<keyword evidence="4 5" id="KW-0694">RNA-binding</keyword>
<dbReference type="InterPro" id="IPR029063">
    <property type="entry name" value="SAM-dependent_MTases_sf"/>
</dbReference>
<dbReference type="PANTHER" id="PTHR22807:SF16">
    <property type="entry name" value="SAM-DEPENDENT MTASE RSMB_NOP-TYPE DOMAIN-CONTAINING PROTEIN"/>
    <property type="match status" value="1"/>
</dbReference>
<dbReference type="GO" id="GO:0001510">
    <property type="term" value="P:RNA methylation"/>
    <property type="evidence" value="ECO:0007669"/>
    <property type="project" value="InterPro"/>
</dbReference>
<dbReference type="PANTHER" id="PTHR22807">
    <property type="entry name" value="NOP2 YEAST -RELATED NOL1/NOP2/FMU SUN DOMAIN-CONTAINING"/>
    <property type="match status" value="1"/>
</dbReference>
<dbReference type="InterPro" id="IPR049560">
    <property type="entry name" value="MeTrfase_RsmB-F_NOP2_cat"/>
</dbReference>
<dbReference type="Gene3D" id="3.40.50.150">
    <property type="entry name" value="Vaccinia Virus protein VP39"/>
    <property type="match status" value="1"/>
</dbReference>
<proteinExistence type="inferred from homology"/>
<reference evidence="7" key="1">
    <citation type="submission" date="2023-08" db="EMBL/GenBank/DDBJ databases">
        <title>Draft sequence of the Babesia gibsoni genome.</title>
        <authorList>
            <person name="Yamagishi J.Y."/>
            <person name="Xuan X.X."/>
        </authorList>
    </citation>
    <scope>NUCLEOTIDE SEQUENCE</scope>
    <source>
        <strain evidence="7">Azabu</strain>
    </source>
</reference>
<protein>
    <recommendedName>
        <fullName evidence="6">SAM-dependent MTase RsmB/NOP-type domain-containing protein</fullName>
    </recommendedName>
</protein>
<evidence type="ECO:0000313" key="7">
    <source>
        <dbReference type="EMBL" id="KAK1442387.1"/>
    </source>
</evidence>
<dbReference type="InterPro" id="IPR023267">
    <property type="entry name" value="RCMT"/>
</dbReference>
<evidence type="ECO:0000256" key="4">
    <source>
        <dbReference type="ARBA" id="ARBA00022884"/>
    </source>
</evidence>
<feature type="domain" description="SAM-dependent MTase RsmB/NOP-type" evidence="6">
    <location>
        <begin position="61"/>
        <end position="406"/>
    </location>
</feature>
<comment type="caution">
    <text evidence="5">Lacks conserved residue(s) required for the propagation of feature annotation.</text>
</comment>
<evidence type="ECO:0000256" key="1">
    <source>
        <dbReference type="ARBA" id="ARBA00022603"/>
    </source>
</evidence>
<name>A0AAD8LIU9_BABGI</name>
<dbReference type="GO" id="GO:0008173">
    <property type="term" value="F:RNA methyltransferase activity"/>
    <property type="evidence" value="ECO:0007669"/>
    <property type="project" value="InterPro"/>
</dbReference>
<keyword evidence="1 5" id="KW-0489">Methyltransferase</keyword>
<evidence type="ECO:0000256" key="3">
    <source>
        <dbReference type="ARBA" id="ARBA00022691"/>
    </source>
</evidence>